<dbReference type="Proteomes" id="UP001431783">
    <property type="component" value="Unassembled WGS sequence"/>
</dbReference>
<dbReference type="GO" id="GO:0046872">
    <property type="term" value="F:metal ion binding"/>
    <property type="evidence" value="ECO:0007669"/>
    <property type="project" value="UniProtKB-KW"/>
</dbReference>
<dbReference type="PANTHER" id="PTHR23080:SF144">
    <property type="entry name" value="SPINDLE AND KINETOCHORE ASSOCIATED COMPLEX SUBUNIT 3"/>
    <property type="match status" value="1"/>
</dbReference>
<organism evidence="4 5">
    <name type="scientific">Henosepilachna vigintioctopunctata</name>
    <dbReference type="NCBI Taxonomy" id="420089"/>
    <lineage>
        <taxon>Eukaryota</taxon>
        <taxon>Metazoa</taxon>
        <taxon>Ecdysozoa</taxon>
        <taxon>Arthropoda</taxon>
        <taxon>Hexapoda</taxon>
        <taxon>Insecta</taxon>
        <taxon>Pterygota</taxon>
        <taxon>Neoptera</taxon>
        <taxon>Endopterygota</taxon>
        <taxon>Coleoptera</taxon>
        <taxon>Polyphaga</taxon>
        <taxon>Cucujiformia</taxon>
        <taxon>Coccinelloidea</taxon>
        <taxon>Coccinellidae</taxon>
        <taxon>Epilachninae</taxon>
        <taxon>Epilachnini</taxon>
        <taxon>Henosepilachna</taxon>
    </lineage>
</organism>
<comment type="cofactor">
    <cofactor evidence="1">
        <name>a divalent metal cation</name>
        <dbReference type="ChEBI" id="CHEBI:60240"/>
    </cofactor>
</comment>
<feature type="domain" description="DDE Tnp4" evidence="3">
    <location>
        <begin position="182"/>
        <end position="344"/>
    </location>
</feature>
<evidence type="ECO:0000256" key="1">
    <source>
        <dbReference type="ARBA" id="ARBA00001968"/>
    </source>
</evidence>
<sequence length="351" mass="39718">MTSPFIITECDERSSLSGQVVNVRKKINFLNKEESDNDSTYLPSVVASSSSITSDSDIETNIVRQKTRCLKNMLYLISKIPLMYVGIPEDCYFIIKQISKQTKIPIEHILLCLKKIRLNSTFSELEDNFSISLSYGSKLFLKNIPKIANVLRSFIVKLNKQSTLNTLPIAFRQNYYNVSCILDCLEIDIKKPSKALHQALTWSDYKKENTVKYLVSCTPNGLINFVSSGFGGRASDIIVLENCKFLETLEPGTVVLADRGLKHVEQMLAEEGIKLLRPPSVTTGSKLSKDVVRQTKVRASLRIHVERVIRRIREFHMLKQHAVVNAKILRDLDHCIVIACGLINLQDSLIK</sequence>
<comment type="caution">
    <text evidence="4">The sequence shown here is derived from an EMBL/GenBank/DDBJ whole genome shotgun (WGS) entry which is preliminary data.</text>
</comment>
<keyword evidence="5" id="KW-1185">Reference proteome</keyword>
<evidence type="ECO:0000259" key="3">
    <source>
        <dbReference type="Pfam" id="PF13359"/>
    </source>
</evidence>
<dbReference type="InterPro" id="IPR027806">
    <property type="entry name" value="HARBI1_dom"/>
</dbReference>
<dbReference type="PANTHER" id="PTHR23080">
    <property type="entry name" value="THAP DOMAIN PROTEIN"/>
    <property type="match status" value="1"/>
</dbReference>
<gene>
    <name evidence="4" type="ORF">WA026_008025</name>
</gene>
<dbReference type="EMBL" id="JARQZJ010000003">
    <property type="protein sequence ID" value="KAK9870466.1"/>
    <property type="molecule type" value="Genomic_DNA"/>
</dbReference>
<accession>A0AAW1TRS8</accession>
<dbReference type="Pfam" id="PF13359">
    <property type="entry name" value="DDE_Tnp_4"/>
    <property type="match status" value="1"/>
</dbReference>
<evidence type="ECO:0000313" key="5">
    <source>
        <dbReference type="Proteomes" id="UP001431783"/>
    </source>
</evidence>
<name>A0AAW1TRS8_9CUCU</name>
<proteinExistence type="predicted"/>
<evidence type="ECO:0000256" key="2">
    <source>
        <dbReference type="ARBA" id="ARBA00022723"/>
    </source>
</evidence>
<protein>
    <recommendedName>
        <fullName evidence="3">DDE Tnp4 domain-containing protein</fullName>
    </recommendedName>
</protein>
<keyword evidence="2" id="KW-0479">Metal-binding</keyword>
<reference evidence="4 5" key="1">
    <citation type="submission" date="2023-03" db="EMBL/GenBank/DDBJ databases">
        <title>Genome insight into feeding habits of ladybird beetles.</title>
        <authorList>
            <person name="Li H.-S."/>
            <person name="Huang Y.-H."/>
            <person name="Pang H."/>
        </authorList>
    </citation>
    <scope>NUCLEOTIDE SEQUENCE [LARGE SCALE GENOMIC DNA]</scope>
    <source>
        <strain evidence="4">SYSU_2023b</strain>
        <tissue evidence="4">Whole body</tissue>
    </source>
</reference>
<dbReference type="AlphaFoldDB" id="A0AAW1TRS8"/>
<evidence type="ECO:0000313" key="4">
    <source>
        <dbReference type="EMBL" id="KAK9870466.1"/>
    </source>
</evidence>